<reference evidence="1" key="1">
    <citation type="journal article" date="2022" name="bioRxiv">
        <title>Population genetic analysis of Ophidiomyces ophidiicola, the causative agent of snake fungal disease, indicates recent introductions to the USA.</title>
        <authorList>
            <person name="Ladner J.T."/>
            <person name="Palmer J.M."/>
            <person name="Ettinger C.L."/>
            <person name="Stajich J.E."/>
            <person name="Farrell T.M."/>
            <person name="Glorioso B.M."/>
            <person name="Lawson B."/>
            <person name="Price S.J."/>
            <person name="Stengle A.G."/>
            <person name="Grear D.A."/>
            <person name="Lorch J.M."/>
        </authorList>
    </citation>
    <scope>NUCLEOTIDE SEQUENCE</scope>
    <source>
        <strain evidence="1">NWHC 24266-5</strain>
    </source>
</reference>
<comment type="caution">
    <text evidence="1">The sequence shown here is derived from an EMBL/GenBank/DDBJ whole genome shotgun (WGS) entry which is preliminary data.</text>
</comment>
<dbReference type="EMBL" id="JALBCA010000081">
    <property type="protein sequence ID" value="KAI2383929.1"/>
    <property type="molecule type" value="Genomic_DNA"/>
</dbReference>
<name>A0ACB8US19_9EURO</name>
<organism evidence="1">
    <name type="scientific">Ophidiomyces ophidiicola</name>
    <dbReference type="NCBI Taxonomy" id="1387563"/>
    <lineage>
        <taxon>Eukaryota</taxon>
        <taxon>Fungi</taxon>
        <taxon>Dikarya</taxon>
        <taxon>Ascomycota</taxon>
        <taxon>Pezizomycotina</taxon>
        <taxon>Eurotiomycetes</taxon>
        <taxon>Eurotiomycetidae</taxon>
        <taxon>Onygenales</taxon>
        <taxon>Onygenaceae</taxon>
        <taxon>Ophidiomyces</taxon>
    </lineage>
</organism>
<accession>A0ACB8US19</accession>
<evidence type="ECO:0000313" key="1">
    <source>
        <dbReference type="EMBL" id="KAI2383929.1"/>
    </source>
</evidence>
<feature type="non-terminal residue" evidence="1">
    <location>
        <position position="245"/>
    </location>
</feature>
<gene>
    <name evidence="1" type="ORF">LOY88_004925</name>
</gene>
<protein>
    <submittedName>
        <fullName evidence="1">Uncharacterized protein</fullName>
    </submittedName>
</protein>
<proteinExistence type="predicted"/>
<sequence>MANAQCTPGQQLLVNPSFESGNTGWVFVADSGSIIADSSAPDGGSILRSQLTTLGALASIQQPILPDTSSTYTLSLSWRLSPLLGPPTGPITCQMSIYNTVPGPLTTIAEGTLTIDPTSPTTPWTVLSANWQPPTPALSIVVSWTCATPLGGVYVDLDNVQMTCLAAATTTTTSTTDTATTTTDTATTTTDTASTTDTATTTTDTATTTTDTASSTTDTANPTGTDTTTATGTDTANPTGTDTTT</sequence>